<dbReference type="Gene3D" id="3.40.50.1820">
    <property type="entry name" value="alpha/beta hydrolase"/>
    <property type="match status" value="1"/>
</dbReference>
<feature type="chain" id="PRO_5034553292" description="Lipase B" evidence="1">
    <location>
        <begin position="20"/>
        <end position="491"/>
    </location>
</feature>
<keyword evidence="1" id="KW-0732">Signal</keyword>
<organism evidence="2 3">
    <name type="scientific">Phaeosphaeria nodorum (strain SN15 / ATCC MYA-4574 / FGSC 10173)</name>
    <name type="common">Glume blotch fungus</name>
    <name type="synonym">Parastagonospora nodorum</name>
    <dbReference type="NCBI Taxonomy" id="321614"/>
    <lineage>
        <taxon>Eukaryota</taxon>
        <taxon>Fungi</taxon>
        <taxon>Dikarya</taxon>
        <taxon>Ascomycota</taxon>
        <taxon>Pezizomycotina</taxon>
        <taxon>Dothideomycetes</taxon>
        <taxon>Pleosporomycetidae</taxon>
        <taxon>Pleosporales</taxon>
        <taxon>Pleosporineae</taxon>
        <taxon>Phaeosphaeriaceae</taxon>
        <taxon>Parastagonospora</taxon>
    </lineage>
</organism>
<sequence length="491" mass="51113">MRCSVPSLALLSLIPAAIAAPAPAAEPAPVQAPAPTPAPSLDDALALEERQLGGLLGGILGGVNGVVTGLLGSVESAAAAKNPAAVGSALVKIVAPNRPTNIADCMTRASKVWASPTGRTDIYPAIASQVAVGLGPLLDGTLLTALTGGLAVGENSINNNNPNPPKSVWNIKGDAPYSLSESALRKAIFIPPTFKYGAGKKRPIIMVPGTGAFGGVNFANNLRKLLVNQPFADPVWLNIPGAMLGDAQLNSEYVAYAINYISAISKSNSNNMAVISWSQGGLDTQWAFKYWPSTRKVVKDFLPISPDFRGTVLANALCLTADSKLMLNPLCPPSVIQQEATSDYVNTLRTANGDSAYVPTTTFYSGFFDEIVEPQQGNFASAFMNDGRNVGVSNNEVQKVCAGGLAGTFYGHAGVLFNPLTYALIVDALTHDGPGNTSRINLASVCSTYAAPGLDLDDVIATSGLIPIAGVMLLTYPDKRLAEPGLKSYAR</sequence>
<dbReference type="Proteomes" id="UP000663193">
    <property type="component" value="Chromosome 1"/>
</dbReference>
<dbReference type="EMBL" id="CP069023">
    <property type="protein sequence ID" value="QRC90955.1"/>
    <property type="molecule type" value="Genomic_DNA"/>
</dbReference>
<accession>A0A7U2EQ67</accession>
<dbReference type="OMA" id="FMAVSGD"/>
<dbReference type="PANTHER" id="PTHR37574:SF1">
    <property type="entry name" value="LIPASE B"/>
    <property type="match status" value="1"/>
</dbReference>
<evidence type="ECO:0000256" key="1">
    <source>
        <dbReference type="SAM" id="SignalP"/>
    </source>
</evidence>
<dbReference type="SUPFAM" id="SSF53474">
    <property type="entry name" value="alpha/beta-Hydrolases"/>
    <property type="match status" value="1"/>
</dbReference>
<reference evidence="3" key="1">
    <citation type="journal article" date="2021" name="BMC Genomics">
        <title>Chromosome-level genome assembly and manually-curated proteome of model necrotroph Parastagonospora nodorum Sn15 reveals a genome-wide trove of candidate effector homologs, and redundancy of virulence-related functions within an accessory chromosome.</title>
        <authorList>
            <person name="Bertazzoni S."/>
            <person name="Jones D.A.B."/>
            <person name="Phan H.T."/>
            <person name="Tan K.-C."/>
            <person name="Hane J.K."/>
        </authorList>
    </citation>
    <scope>NUCLEOTIDE SEQUENCE [LARGE SCALE GENOMIC DNA]</scope>
    <source>
        <strain evidence="3">SN15 / ATCC MYA-4574 / FGSC 10173)</strain>
    </source>
</reference>
<name>A0A7U2EQ67_PHANO</name>
<gene>
    <name evidence="2" type="ORF">JI435_004670</name>
</gene>
<dbReference type="OrthoDB" id="4605274at2759"/>
<dbReference type="KEGG" id="pno:SNOG_00467"/>
<dbReference type="InterPro" id="IPR053228">
    <property type="entry name" value="Stereospecific_Lipase"/>
</dbReference>
<protein>
    <recommendedName>
        <fullName evidence="4">Lipase B</fullName>
    </recommendedName>
</protein>
<feature type="signal peptide" evidence="1">
    <location>
        <begin position="1"/>
        <end position="19"/>
    </location>
</feature>
<evidence type="ECO:0000313" key="3">
    <source>
        <dbReference type="Proteomes" id="UP000663193"/>
    </source>
</evidence>
<dbReference type="InterPro" id="IPR029058">
    <property type="entry name" value="AB_hydrolase_fold"/>
</dbReference>
<dbReference type="AlphaFoldDB" id="A0A7U2EQ67"/>
<keyword evidence="3" id="KW-1185">Reference proteome</keyword>
<dbReference type="PANTHER" id="PTHR37574">
    <property type="entry name" value="LIPASE B"/>
    <property type="match status" value="1"/>
</dbReference>
<proteinExistence type="predicted"/>
<dbReference type="RefSeq" id="XP_001791152.1">
    <property type="nucleotide sequence ID" value="XM_001791100.1"/>
</dbReference>
<evidence type="ECO:0000313" key="2">
    <source>
        <dbReference type="EMBL" id="QRC90955.1"/>
    </source>
</evidence>
<evidence type="ECO:0008006" key="4">
    <source>
        <dbReference type="Google" id="ProtNLM"/>
    </source>
</evidence>
<dbReference type="VEuPathDB" id="FungiDB:JI435_004670"/>